<dbReference type="EMBL" id="QNUK01001082">
    <property type="protein sequence ID" value="KAF5887673.1"/>
    <property type="molecule type" value="Genomic_DNA"/>
</dbReference>
<organism evidence="1 2">
    <name type="scientific">Clarias magur</name>
    <name type="common">Asian catfish</name>
    <name type="synonym">Macropteronotus magur</name>
    <dbReference type="NCBI Taxonomy" id="1594786"/>
    <lineage>
        <taxon>Eukaryota</taxon>
        <taxon>Metazoa</taxon>
        <taxon>Chordata</taxon>
        <taxon>Craniata</taxon>
        <taxon>Vertebrata</taxon>
        <taxon>Euteleostomi</taxon>
        <taxon>Actinopterygii</taxon>
        <taxon>Neopterygii</taxon>
        <taxon>Teleostei</taxon>
        <taxon>Ostariophysi</taxon>
        <taxon>Siluriformes</taxon>
        <taxon>Clariidae</taxon>
        <taxon>Clarias</taxon>
    </lineage>
</organism>
<keyword evidence="2" id="KW-1185">Reference proteome</keyword>
<proteinExistence type="predicted"/>
<evidence type="ECO:0000313" key="1">
    <source>
        <dbReference type="EMBL" id="KAF5887673.1"/>
    </source>
</evidence>
<evidence type="ECO:0000313" key="2">
    <source>
        <dbReference type="Proteomes" id="UP000727407"/>
    </source>
</evidence>
<reference evidence="1" key="1">
    <citation type="submission" date="2020-07" db="EMBL/GenBank/DDBJ databases">
        <title>Clarias magur genome sequencing, assembly and annotation.</title>
        <authorList>
            <person name="Kushwaha B."/>
            <person name="Kumar R."/>
            <person name="Das P."/>
            <person name="Joshi C.G."/>
            <person name="Kumar D."/>
            <person name="Nagpure N.S."/>
            <person name="Pandey M."/>
            <person name="Agarwal S."/>
            <person name="Srivastava S."/>
            <person name="Singh M."/>
            <person name="Sahoo L."/>
            <person name="Jayasankar P."/>
            <person name="Meher P.K."/>
            <person name="Koringa P.G."/>
            <person name="Iquebal M.A."/>
            <person name="Das S.P."/>
            <person name="Bit A."/>
            <person name="Patnaik S."/>
            <person name="Patel N."/>
            <person name="Shah T.M."/>
            <person name="Hinsu A."/>
            <person name="Jena J.K."/>
        </authorList>
    </citation>
    <scope>NUCLEOTIDE SEQUENCE</scope>
    <source>
        <strain evidence="1">CIFAMagur01</strain>
        <tissue evidence="1">Testis</tissue>
    </source>
</reference>
<dbReference type="Proteomes" id="UP000727407">
    <property type="component" value="Unassembled WGS sequence"/>
</dbReference>
<comment type="caution">
    <text evidence="1">The sequence shown here is derived from an EMBL/GenBank/DDBJ whole genome shotgun (WGS) entry which is preliminary data.</text>
</comment>
<name>A0A8J4WQ64_CLAMG</name>
<feature type="non-terminal residue" evidence="1">
    <location>
        <position position="1"/>
    </location>
</feature>
<sequence>VFGAETESETWAGLVPEDRTEEFWLSFKGIKAERDAERMQNAVESLETRFFLCSFQQSEGCRVGDKNRFTHK</sequence>
<accession>A0A8J4WQ64</accession>
<gene>
    <name evidence="1" type="primary">focC</name>
    <name evidence="1" type="ORF">DAT39_022183</name>
</gene>
<dbReference type="AlphaFoldDB" id="A0A8J4WQ64"/>
<protein>
    <submittedName>
        <fullName evidence="1">Chaperone protein FocC</fullName>
    </submittedName>
</protein>